<comment type="caution">
    <text evidence="1">The sequence shown here is derived from an EMBL/GenBank/DDBJ whole genome shotgun (WGS) entry which is preliminary data.</text>
</comment>
<keyword evidence="2" id="KW-1185">Reference proteome</keyword>
<evidence type="ECO:0008006" key="3">
    <source>
        <dbReference type="Google" id="ProtNLM"/>
    </source>
</evidence>
<proteinExistence type="predicted"/>
<accession>A0A8I1ACH1</accession>
<sequence>MSMVISDLAAGKLHWLLYQEQQSENRPLGVKIVSLTSGCNSPVYALEITETDPACEQENIKGIPFMWQAGEKEWIQGLKIDYDLVRRKFSLTHQHPPRMPDCPIA</sequence>
<organism evidence="1 2">
    <name type="scientific">Thermoactinomyces intermedius</name>
    <dbReference type="NCBI Taxonomy" id="2024"/>
    <lineage>
        <taxon>Bacteria</taxon>
        <taxon>Bacillati</taxon>
        <taxon>Bacillota</taxon>
        <taxon>Bacilli</taxon>
        <taxon>Bacillales</taxon>
        <taxon>Thermoactinomycetaceae</taxon>
        <taxon>Thermoactinomyces</taxon>
    </lineage>
</organism>
<dbReference type="SUPFAM" id="SSF89360">
    <property type="entry name" value="HesB-like domain"/>
    <property type="match status" value="1"/>
</dbReference>
<evidence type="ECO:0000313" key="2">
    <source>
        <dbReference type="Proteomes" id="UP000633619"/>
    </source>
</evidence>
<protein>
    <recommendedName>
        <fullName evidence="3">FeS cluster biogenesis domain-containing protein</fullName>
    </recommendedName>
</protein>
<dbReference type="Gene3D" id="2.60.300.12">
    <property type="entry name" value="HesB-like domain"/>
    <property type="match status" value="1"/>
</dbReference>
<reference evidence="1 2" key="1">
    <citation type="submission" date="2020-12" db="EMBL/GenBank/DDBJ databases">
        <title>WGS of Thermoactinomyces spp.</title>
        <authorList>
            <person name="Cheng K."/>
        </authorList>
    </citation>
    <scope>NUCLEOTIDE SEQUENCE [LARGE SCALE GENOMIC DNA]</scope>
    <source>
        <strain evidence="2">CICC 10671\DSM 43846</strain>
    </source>
</reference>
<evidence type="ECO:0000313" key="1">
    <source>
        <dbReference type="EMBL" id="MBH8595297.1"/>
    </source>
</evidence>
<dbReference type="AlphaFoldDB" id="A0A8I1ACH1"/>
<dbReference type="Proteomes" id="UP000633619">
    <property type="component" value="Unassembled WGS sequence"/>
</dbReference>
<dbReference type="EMBL" id="JAECVW010000003">
    <property type="protein sequence ID" value="MBH8595297.1"/>
    <property type="molecule type" value="Genomic_DNA"/>
</dbReference>
<dbReference type="RefSeq" id="WP_181731582.1">
    <property type="nucleotide sequence ID" value="NZ_JACEIR010000002.1"/>
</dbReference>
<gene>
    <name evidence="1" type="ORF">I8U20_08125</name>
</gene>
<name>A0A8I1ACH1_THEIN</name>
<dbReference type="InterPro" id="IPR035903">
    <property type="entry name" value="HesB-like_dom_sf"/>
</dbReference>